<dbReference type="GO" id="GO:0020037">
    <property type="term" value="F:heme binding"/>
    <property type="evidence" value="ECO:0007669"/>
    <property type="project" value="InterPro"/>
</dbReference>
<evidence type="ECO:0000256" key="1">
    <source>
        <dbReference type="ARBA" id="ARBA00010617"/>
    </source>
</evidence>
<evidence type="ECO:0000256" key="7">
    <source>
        <dbReference type="PIRSR" id="PIRSR602403-1"/>
    </source>
</evidence>
<dbReference type="RefSeq" id="XP_005818706.1">
    <property type="nucleotide sequence ID" value="XM_005818649.1"/>
</dbReference>
<dbReference type="GO" id="GO:0004497">
    <property type="term" value="F:monooxygenase activity"/>
    <property type="evidence" value="ECO:0007669"/>
    <property type="project" value="UniProtKB-KW"/>
</dbReference>
<protein>
    <recommendedName>
        <fullName evidence="12">Cytochrome P450</fullName>
    </recommendedName>
</protein>
<reference evidence="10" key="3">
    <citation type="submission" date="2015-06" db="UniProtKB">
        <authorList>
            <consortium name="EnsemblProtists"/>
        </authorList>
    </citation>
    <scope>IDENTIFICATION</scope>
</reference>
<dbReference type="PRINTS" id="PR00465">
    <property type="entry name" value="EP450IV"/>
</dbReference>
<dbReference type="PANTHER" id="PTHR24291">
    <property type="entry name" value="CYTOCHROME P450 FAMILY 4"/>
    <property type="match status" value="1"/>
</dbReference>
<evidence type="ECO:0000256" key="4">
    <source>
        <dbReference type="ARBA" id="ARBA00023002"/>
    </source>
</evidence>
<dbReference type="PROSITE" id="PS00086">
    <property type="entry name" value="CYTOCHROME_P450"/>
    <property type="match status" value="1"/>
</dbReference>
<dbReference type="CDD" id="cd00302">
    <property type="entry name" value="cytochrome_P450"/>
    <property type="match status" value="1"/>
</dbReference>
<dbReference type="Gene3D" id="1.10.630.10">
    <property type="entry name" value="Cytochrome P450"/>
    <property type="match status" value="1"/>
</dbReference>
<name>L1I655_GUITC</name>
<organism evidence="9">
    <name type="scientific">Guillardia theta (strain CCMP2712)</name>
    <name type="common">Cryptophyte</name>
    <dbReference type="NCBI Taxonomy" id="905079"/>
    <lineage>
        <taxon>Eukaryota</taxon>
        <taxon>Cryptophyceae</taxon>
        <taxon>Pyrenomonadales</taxon>
        <taxon>Geminigeraceae</taxon>
        <taxon>Guillardia</taxon>
    </lineage>
</organism>
<keyword evidence="2 7" id="KW-0349">Heme</keyword>
<dbReference type="Pfam" id="PF00067">
    <property type="entry name" value="p450"/>
    <property type="match status" value="1"/>
</dbReference>
<dbReference type="OMA" id="FHDNFRI"/>
<keyword evidence="4 8" id="KW-0560">Oxidoreductase</keyword>
<dbReference type="GO" id="GO:0016705">
    <property type="term" value="F:oxidoreductase activity, acting on paired donors, with incorporation or reduction of molecular oxygen"/>
    <property type="evidence" value="ECO:0007669"/>
    <property type="project" value="InterPro"/>
</dbReference>
<dbReference type="HOGENOM" id="CLU_536885_0_0_1"/>
<dbReference type="STRING" id="905079.L1I655"/>
<sequence length="508" mass="58570">MLTSLRSKAVIISVSCLATSTLISLLYDVLRRSKIYSADLEKEKKGKRIPYLTSFLKLDLQNLRKALREGGEVVWLLCFHKTVGEALRETGGIFAFSSPAGKPFVIVNNEDILKDILVHHVARYKKQHANGILELFRKTTLPNSQSPAWRPVHKLASRMCFHSVEKEQKLLSLVDELCVMIKKEEDNRKVNLSALLTDWYWKVTLFLVLGEVPQGFPDAYRDAWLACIDRLSSPLINSFFFYKFIPTPANLWYRYTTWKFRKMMMKKMDDDNKCDWSVVHMMLQDKELNLETSEDRLEVAMEFLFTGTTSVTSTISWLMWHLSDNIKLQDKVAQECIGYQANSTEESFVRDLNKLQLLEVCLKETLRMYSPIHIGRMCKHDDVAGGYSIPQGADIMTNMWWVHRNEDNWKDPNKFDPNRFLDSSGNIVKPDHYYPFSMGLRGCPGQAVAFYISKLVVIRLLSSFRFSSQSQQEPLFKPSLMLPNTPAEMNLAVAPRGDEGKWSRKISS</sequence>
<dbReference type="SUPFAM" id="SSF48264">
    <property type="entry name" value="Cytochrome P450"/>
    <property type="match status" value="1"/>
</dbReference>
<evidence type="ECO:0000313" key="10">
    <source>
        <dbReference type="EnsemblProtists" id="EKX31726"/>
    </source>
</evidence>
<dbReference type="PANTHER" id="PTHR24291:SF50">
    <property type="entry name" value="BIFUNCTIONAL ALBAFLAVENONE MONOOXYGENASE_TERPENE SYNTHASE"/>
    <property type="match status" value="1"/>
</dbReference>
<dbReference type="AlphaFoldDB" id="L1I655"/>
<gene>
    <name evidence="9" type="ORF">GUITHDRAFT_156504</name>
</gene>
<evidence type="ECO:0000313" key="11">
    <source>
        <dbReference type="Proteomes" id="UP000011087"/>
    </source>
</evidence>
<feature type="binding site" description="axial binding residue" evidence="7">
    <location>
        <position position="443"/>
    </location>
    <ligand>
        <name>heme</name>
        <dbReference type="ChEBI" id="CHEBI:30413"/>
    </ligand>
    <ligandPart>
        <name>Fe</name>
        <dbReference type="ChEBI" id="CHEBI:18248"/>
    </ligandPart>
</feature>
<keyword evidence="5 7" id="KW-0408">Iron</keyword>
<dbReference type="EMBL" id="JH993242">
    <property type="protein sequence ID" value="EKX31726.1"/>
    <property type="molecule type" value="Genomic_DNA"/>
</dbReference>
<accession>L1I655</accession>
<proteinExistence type="inferred from homology"/>
<keyword evidence="11" id="KW-1185">Reference proteome</keyword>
<reference evidence="9 11" key="1">
    <citation type="journal article" date="2012" name="Nature">
        <title>Algal genomes reveal evolutionary mosaicism and the fate of nucleomorphs.</title>
        <authorList>
            <consortium name="DOE Joint Genome Institute"/>
            <person name="Curtis B.A."/>
            <person name="Tanifuji G."/>
            <person name="Burki F."/>
            <person name="Gruber A."/>
            <person name="Irimia M."/>
            <person name="Maruyama S."/>
            <person name="Arias M.C."/>
            <person name="Ball S.G."/>
            <person name="Gile G.H."/>
            <person name="Hirakawa Y."/>
            <person name="Hopkins J.F."/>
            <person name="Kuo A."/>
            <person name="Rensing S.A."/>
            <person name="Schmutz J."/>
            <person name="Symeonidi A."/>
            <person name="Elias M."/>
            <person name="Eveleigh R.J."/>
            <person name="Herman E.K."/>
            <person name="Klute M.J."/>
            <person name="Nakayama T."/>
            <person name="Obornik M."/>
            <person name="Reyes-Prieto A."/>
            <person name="Armbrust E.V."/>
            <person name="Aves S.J."/>
            <person name="Beiko R.G."/>
            <person name="Coutinho P."/>
            <person name="Dacks J.B."/>
            <person name="Durnford D.G."/>
            <person name="Fast N.M."/>
            <person name="Green B.R."/>
            <person name="Grisdale C.J."/>
            <person name="Hempel F."/>
            <person name="Henrissat B."/>
            <person name="Hoppner M.P."/>
            <person name="Ishida K."/>
            <person name="Kim E."/>
            <person name="Koreny L."/>
            <person name="Kroth P.G."/>
            <person name="Liu Y."/>
            <person name="Malik S.B."/>
            <person name="Maier U.G."/>
            <person name="McRose D."/>
            <person name="Mock T."/>
            <person name="Neilson J.A."/>
            <person name="Onodera N.T."/>
            <person name="Poole A.M."/>
            <person name="Pritham E.J."/>
            <person name="Richards T.A."/>
            <person name="Rocap G."/>
            <person name="Roy S.W."/>
            <person name="Sarai C."/>
            <person name="Schaack S."/>
            <person name="Shirato S."/>
            <person name="Slamovits C.H."/>
            <person name="Spencer D.F."/>
            <person name="Suzuki S."/>
            <person name="Worden A.Z."/>
            <person name="Zauner S."/>
            <person name="Barry K."/>
            <person name="Bell C."/>
            <person name="Bharti A.K."/>
            <person name="Crow J.A."/>
            <person name="Grimwood J."/>
            <person name="Kramer R."/>
            <person name="Lindquist E."/>
            <person name="Lucas S."/>
            <person name="Salamov A."/>
            <person name="McFadden G.I."/>
            <person name="Lane C.E."/>
            <person name="Keeling P.J."/>
            <person name="Gray M.W."/>
            <person name="Grigoriev I.V."/>
            <person name="Archibald J.M."/>
        </authorList>
    </citation>
    <scope>NUCLEOTIDE SEQUENCE</scope>
    <source>
        <strain evidence="9 11">CCMP2712</strain>
    </source>
</reference>
<dbReference type="GO" id="GO:0005506">
    <property type="term" value="F:iron ion binding"/>
    <property type="evidence" value="ECO:0007669"/>
    <property type="project" value="InterPro"/>
</dbReference>
<dbReference type="OrthoDB" id="2789670at2759"/>
<evidence type="ECO:0000256" key="5">
    <source>
        <dbReference type="ARBA" id="ARBA00023004"/>
    </source>
</evidence>
<dbReference type="InterPro" id="IPR017972">
    <property type="entry name" value="Cyt_P450_CS"/>
</dbReference>
<keyword evidence="6 8" id="KW-0503">Monooxygenase</keyword>
<evidence type="ECO:0000256" key="6">
    <source>
        <dbReference type="ARBA" id="ARBA00023033"/>
    </source>
</evidence>
<evidence type="ECO:0008006" key="12">
    <source>
        <dbReference type="Google" id="ProtNLM"/>
    </source>
</evidence>
<evidence type="ECO:0000256" key="2">
    <source>
        <dbReference type="ARBA" id="ARBA00022617"/>
    </source>
</evidence>
<dbReference type="Proteomes" id="UP000011087">
    <property type="component" value="Unassembled WGS sequence"/>
</dbReference>
<dbReference type="InterPro" id="IPR001128">
    <property type="entry name" value="Cyt_P450"/>
</dbReference>
<dbReference type="PaxDb" id="55529-EKX31726"/>
<dbReference type="eggNOG" id="KOG0157">
    <property type="taxonomic scope" value="Eukaryota"/>
</dbReference>
<dbReference type="InterPro" id="IPR050196">
    <property type="entry name" value="Cytochrome_P450_Monoox"/>
</dbReference>
<comment type="cofactor">
    <cofactor evidence="7">
        <name>heme</name>
        <dbReference type="ChEBI" id="CHEBI:30413"/>
    </cofactor>
</comment>
<dbReference type="EnsemblProtists" id="EKX31726">
    <property type="protein sequence ID" value="EKX31726"/>
    <property type="gene ID" value="GUITHDRAFT_156504"/>
</dbReference>
<evidence type="ECO:0000256" key="8">
    <source>
        <dbReference type="RuleBase" id="RU000461"/>
    </source>
</evidence>
<dbReference type="InterPro" id="IPR002403">
    <property type="entry name" value="Cyt_P450_E_grp-IV"/>
</dbReference>
<keyword evidence="3 7" id="KW-0479">Metal-binding</keyword>
<dbReference type="KEGG" id="gtt:GUITHDRAFT_156504"/>
<dbReference type="InterPro" id="IPR036396">
    <property type="entry name" value="Cyt_P450_sf"/>
</dbReference>
<evidence type="ECO:0000313" key="9">
    <source>
        <dbReference type="EMBL" id="EKX31726.1"/>
    </source>
</evidence>
<comment type="similarity">
    <text evidence="1 8">Belongs to the cytochrome P450 family.</text>
</comment>
<evidence type="ECO:0000256" key="3">
    <source>
        <dbReference type="ARBA" id="ARBA00022723"/>
    </source>
</evidence>
<reference evidence="11" key="2">
    <citation type="submission" date="2012-11" db="EMBL/GenBank/DDBJ databases">
        <authorList>
            <person name="Kuo A."/>
            <person name="Curtis B.A."/>
            <person name="Tanifuji G."/>
            <person name="Burki F."/>
            <person name="Gruber A."/>
            <person name="Irimia M."/>
            <person name="Maruyama S."/>
            <person name="Arias M.C."/>
            <person name="Ball S.G."/>
            <person name="Gile G.H."/>
            <person name="Hirakawa Y."/>
            <person name="Hopkins J.F."/>
            <person name="Rensing S.A."/>
            <person name="Schmutz J."/>
            <person name="Symeonidi A."/>
            <person name="Elias M."/>
            <person name="Eveleigh R.J."/>
            <person name="Herman E.K."/>
            <person name="Klute M.J."/>
            <person name="Nakayama T."/>
            <person name="Obornik M."/>
            <person name="Reyes-Prieto A."/>
            <person name="Armbrust E.V."/>
            <person name="Aves S.J."/>
            <person name="Beiko R.G."/>
            <person name="Coutinho P."/>
            <person name="Dacks J.B."/>
            <person name="Durnford D.G."/>
            <person name="Fast N.M."/>
            <person name="Green B.R."/>
            <person name="Grisdale C."/>
            <person name="Hempe F."/>
            <person name="Henrissat B."/>
            <person name="Hoppner M.P."/>
            <person name="Ishida K.-I."/>
            <person name="Kim E."/>
            <person name="Koreny L."/>
            <person name="Kroth P.G."/>
            <person name="Liu Y."/>
            <person name="Malik S.-B."/>
            <person name="Maier U.G."/>
            <person name="McRose D."/>
            <person name="Mock T."/>
            <person name="Neilson J.A."/>
            <person name="Onodera N.T."/>
            <person name="Poole A.M."/>
            <person name="Pritham E.J."/>
            <person name="Richards T.A."/>
            <person name="Rocap G."/>
            <person name="Roy S.W."/>
            <person name="Sarai C."/>
            <person name="Schaack S."/>
            <person name="Shirato S."/>
            <person name="Slamovits C.H."/>
            <person name="Spencer D.F."/>
            <person name="Suzuki S."/>
            <person name="Worden A.Z."/>
            <person name="Zauner S."/>
            <person name="Barry K."/>
            <person name="Bell C."/>
            <person name="Bharti A.K."/>
            <person name="Crow J.A."/>
            <person name="Grimwood J."/>
            <person name="Kramer R."/>
            <person name="Lindquist E."/>
            <person name="Lucas S."/>
            <person name="Salamov A."/>
            <person name="McFadden G.I."/>
            <person name="Lane C.E."/>
            <person name="Keeling P.J."/>
            <person name="Gray M.W."/>
            <person name="Grigoriev I.V."/>
            <person name="Archibald J.M."/>
        </authorList>
    </citation>
    <scope>NUCLEOTIDE SEQUENCE</scope>
    <source>
        <strain evidence="11">CCMP2712</strain>
    </source>
</reference>
<dbReference type="GeneID" id="17288451"/>